<sequence>MHYPRDLCLELVKQMNCMVSFIICPNSGRHSCLLQTLP</sequence>
<dbReference type="EMBL" id="GGEC01071351">
    <property type="protein sequence ID" value="MBX51835.1"/>
    <property type="molecule type" value="Transcribed_RNA"/>
</dbReference>
<evidence type="ECO:0000313" key="1">
    <source>
        <dbReference type="EMBL" id="MBX51835.1"/>
    </source>
</evidence>
<name>A0A2P2PAP9_RHIMU</name>
<dbReference type="AlphaFoldDB" id="A0A2P2PAP9"/>
<organism evidence="1">
    <name type="scientific">Rhizophora mucronata</name>
    <name type="common">Asiatic mangrove</name>
    <dbReference type="NCBI Taxonomy" id="61149"/>
    <lineage>
        <taxon>Eukaryota</taxon>
        <taxon>Viridiplantae</taxon>
        <taxon>Streptophyta</taxon>
        <taxon>Embryophyta</taxon>
        <taxon>Tracheophyta</taxon>
        <taxon>Spermatophyta</taxon>
        <taxon>Magnoliopsida</taxon>
        <taxon>eudicotyledons</taxon>
        <taxon>Gunneridae</taxon>
        <taxon>Pentapetalae</taxon>
        <taxon>rosids</taxon>
        <taxon>fabids</taxon>
        <taxon>Malpighiales</taxon>
        <taxon>Rhizophoraceae</taxon>
        <taxon>Rhizophora</taxon>
    </lineage>
</organism>
<accession>A0A2P2PAP9</accession>
<reference evidence="1" key="1">
    <citation type="submission" date="2018-02" db="EMBL/GenBank/DDBJ databases">
        <title>Rhizophora mucronata_Transcriptome.</title>
        <authorList>
            <person name="Meera S.P."/>
            <person name="Sreeshan A."/>
            <person name="Augustine A."/>
        </authorList>
    </citation>
    <scope>NUCLEOTIDE SEQUENCE</scope>
    <source>
        <tissue evidence="1">Leaf</tissue>
    </source>
</reference>
<proteinExistence type="predicted"/>
<protein>
    <submittedName>
        <fullName evidence="1">Uncharacterized protein MANES_18G061300</fullName>
    </submittedName>
</protein>